<protein>
    <submittedName>
        <fullName evidence="1">Uncharacterized protein</fullName>
    </submittedName>
</protein>
<dbReference type="RefSeq" id="WP_264011267.1">
    <property type="nucleotide sequence ID" value="NZ_JACKSJ010000025.1"/>
</dbReference>
<sequence length="90" mass="9625">MTTTCFGIAALDDDGKLVGYLPFDPAWQPGTGAIRLTKDRSKAWRFADKLTADEIADVMSATSGRGGKVDVIEIDCDGPPLTVTPPRTLQ</sequence>
<organism evidence="1 2">
    <name type="scientific">[Mycobacterium] manitobense</name>
    <dbReference type="NCBI Taxonomy" id="190147"/>
    <lineage>
        <taxon>Bacteria</taxon>
        <taxon>Bacillati</taxon>
        <taxon>Actinomycetota</taxon>
        <taxon>Actinomycetes</taxon>
        <taxon>Mycobacteriales</taxon>
        <taxon>Mycobacteriaceae</taxon>
        <taxon>Mycolicibacterium</taxon>
    </lineage>
</organism>
<name>A0A9X3BLN3_9MYCO</name>
<evidence type="ECO:0000313" key="2">
    <source>
        <dbReference type="Proteomes" id="UP001140293"/>
    </source>
</evidence>
<keyword evidence="2" id="KW-1185">Reference proteome</keyword>
<evidence type="ECO:0000313" key="1">
    <source>
        <dbReference type="EMBL" id="MCV7169080.1"/>
    </source>
</evidence>
<dbReference type="AlphaFoldDB" id="A0A9X3BLN3"/>
<dbReference type="EMBL" id="JACKSJ010000025">
    <property type="protein sequence ID" value="MCV7169080.1"/>
    <property type="molecule type" value="Genomic_DNA"/>
</dbReference>
<reference evidence="1" key="2">
    <citation type="journal article" date="2022" name="BMC Genomics">
        <title>Comparative genome analysis of mycobacteria focusing on tRNA and non-coding RNA.</title>
        <authorList>
            <person name="Behra P.R.K."/>
            <person name="Pettersson B.M.F."/>
            <person name="Ramesh M."/>
            <person name="Das S."/>
            <person name="Dasgupta S."/>
            <person name="Kirsebom L.A."/>
        </authorList>
    </citation>
    <scope>NUCLEOTIDE SEQUENCE</scope>
    <source>
        <strain evidence="1">DSM 44615</strain>
    </source>
</reference>
<gene>
    <name evidence="1" type="ORF">H7I41_03970</name>
</gene>
<reference evidence="1" key="1">
    <citation type="submission" date="2020-07" db="EMBL/GenBank/DDBJ databases">
        <authorList>
            <person name="Pettersson B.M.F."/>
            <person name="Behra P.R.K."/>
            <person name="Ramesh M."/>
            <person name="Das S."/>
            <person name="Dasgupta S."/>
            <person name="Kirsebom L.A."/>
        </authorList>
    </citation>
    <scope>NUCLEOTIDE SEQUENCE</scope>
    <source>
        <strain evidence="1">DSM 44615</strain>
    </source>
</reference>
<comment type="caution">
    <text evidence="1">The sequence shown here is derived from an EMBL/GenBank/DDBJ whole genome shotgun (WGS) entry which is preliminary data.</text>
</comment>
<proteinExistence type="predicted"/>
<accession>A0A9X3BLN3</accession>
<dbReference type="Proteomes" id="UP001140293">
    <property type="component" value="Unassembled WGS sequence"/>
</dbReference>